<name>A0AAV2GTC7_9ROSI</name>
<evidence type="ECO:0000256" key="1">
    <source>
        <dbReference type="SAM" id="MobiDB-lite"/>
    </source>
</evidence>
<keyword evidence="3" id="KW-1185">Reference proteome</keyword>
<dbReference type="Proteomes" id="UP001497516">
    <property type="component" value="Chromosome 9"/>
</dbReference>
<organism evidence="2 3">
    <name type="scientific">Linum trigynum</name>
    <dbReference type="NCBI Taxonomy" id="586398"/>
    <lineage>
        <taxon>Eukaryota</taxon>
        <taxon>Viridiplantae</taxon>
        <taxon>Streptophyta</taxon>
        <taxon>Embryophyta</taxon>
        <taxon>Tracheophyta</taxon>
        <taxon>Spermatophyta</taxon>
        <taxon>Magnoliopsida</taxon>
        <taxon>eudicotyledons</taxon>
        <taxon>Gunneridae</taxon>
        <taxon>Pentapetalae</taxon>
        <taxon>rosids</taxon>
        <taxon>fabids</taxon>
        <taxon>Malpighiales</taxon>
        <taxon>Linaceae</taxon>
        <taxon>Linum</taxon>
    </lineage>
</organism>
<protein>
    <submittedName>
        <fullName evidence="2">Uncharacterized protein</fullName>
    </submittedName>
</protein>
<sequence length="85" mass="9888">MAEVERGMHERKAELVGERDKLHEKADGLRNKSRMVSKEFKRARKSKEQYKKELKASQAAPAPLLPLTCRNLLPAIYTFLIILYF</sequence>
<dbReference type="AlphaFoldDB" id="A0AAV2GTC7"/>
<reference evidence="2 3" key="1">
    <citation type="submission" date="2024-04" db="EMBL/GenBank/DDBJ databases">
        <authorList>
            <person name="Fracassetti M."/>
        </authorList>
    </citation>
    <scope>NUCLEOTIDE SEQUENCE [LARGE SCALE GENOMIC DNA]</scope>
</reference>
<feature type="region of interest" description="Disordered" evidence="1">
    <location>
        <begin position="1"/>
        <end position="26"/>
    </location>
</feature>
<evidence type="ECO:0000313" key="3">
    <source>
        <dbReference type="Proteomes" id="UP001497516"/>
    </source>
</evidence>
<dbReference type="EMBL" id="OZ034822">
    <property type="protein sequence ID" value="CAL1412540.1"/>
    <property type="molecule type" value="Genomic_DNA"/>
</dbReference>
<proteinExistence type="predicted"/>
<accession>A0AAV2GTC7</accession>
<evidence type="ECO:0000313" key="2">
    <source>
        <dbReference type="EMBL" id="CAL1412540.1"/>
    </source>
</evidence>
<gene>
    <name evidence="2" type="ORF">LTRI10_LOCUS51826</name>
</gene>